<accession>A0A6Y1QXT5</accession>
<protein>
    <recommendedName>
        <fullName evidence="2">Hydroxymethyl transferase</fullName>
    </recommendedName>
</protein>
<sequence>MQLDFTLNFHNDTWYPTVDISGFKSTTGASADIQEKMILTFSAPGKITAGDITISTNPWCELKTHIETSEISSGVFDSKLTITAADGSALGNAISTIHMGVNASSDTAPKWETFSDAFTAAADEEADVAGELAVTCAAFPAGLENTVLELVLVRGEKSETLQPKAGITWFDIDAGAYAVTAAELRTAEGTIRAAVQLSASELIITKGQRTQLDITFAQAERSTTLDLAVNLPATHALYNEDLSVVYMENDVAKQRHTMRVGQKQRLELLPVTGTYSARIDDVKLNNIHYTFDVASGALDNQLHDIAFTSTHQNDESQSASTKLTISIDAEKTVASTFSLRLVDGSTTPRQYLFTDLAMKAGSLTPSVELAPGLYQVESANVIHNGIVYYIDVAPQTLSVEKNTALTLAVTLTEGANLRVKGFPDFLSFGGCANMSPSNVDDLAEARVSSLFKYSGDDGMGDASAYLDPTKEPTTKIIQMARDVAAKTGDSVLPVMVSYTCNLSLGDVENIIDDPERHQFSFANFIQALQMAQAMKDDEHLVPAGFIVNPDYLGECQKYGFSPDYAIPVRQPLAKALAHHGVDIAVPASITDTLKGYIKGVNWLVRVIAPDVVLGWQVNLWSVGGSQWVYNDFTYDDVFDAVDGTKKKMTINPTLAGKLTAEYALLVGVFENIEYTDAKGAVIMAKGADFMAADRYEADDFTARAYKNGYCYSPFEWDRTFDFCAALSRYLRQPVLPWQVPASRLATVSESVGALEEKFWGTGGSYLMGHAEIGSAVEAINADLLNIEFLDVHASMMGKTPRELFQRHKWDFTEPKYIDFPSRGIFHVQVGGGATTGVVSAVNNNSSRWMRAKLAAYRDNPLKFEVDLLR</sequence>
<proteinExistence type="predicted"/>
<organism evidence="1">
    <name type="scientific">Salmonella diarizonae</name>
    <dbReference type="NCBI Taxonomy" id="59204"/>
    <lineage>
        <taxon>Bacteria</taxon>
        <taxon>Pseudomonadati</taxon>
        <taxon>Pseudomonadota</taxon>
        <taxon>Gammaproteobacteria</taxon>
        <taxon>Enterobacterales</taxon>
        <taxon>Enterobacteriaceae</taxon>
        <taxon>Salmonella</taxon>
    </lineage>
</organism>
<reference evidence="1" key="2">
    <citation type="submission" date="2019-10" db="EMBL/GenBank/DDBJ databases">
        <authorList>
            <consortium name="NCBI Pathogen Detection Project"/>
        </authorList>
    </citation>
    <scope>NUCLEOTIDE SEQUENCE</scope>
    <source>
        <strain evidence="1">Salmonella enterica</strain>
    </source>
</reference>
<dbReference type="AlphaFoldDB" id="A0A6Y1QXT5"/>
<name>A0A6Y1QXT5_SALDZ</name>
<gene>
    <name evidence="1" type="ORF">GBX62_22975</name>
</gene>
<comment type="caution">
    <text evidence="1">The sequence shown here is derived from an EMBL/GenBank/DDBJ whole genome shotgun (WGS) entry which is preliminary data.</text>
</comment>
<evidence type="ECO:0000313" key="1">
    <source>
        <dbReference type="EMBL" id="HAB3966771.1"/>
    </source>
</evidence>
<evidence type="ECO:0008006" key="2">
    <source>
        <dbReference type="Google" id="ProtNLM"/>
    </source>
</evidence>
<reference evidence="1" key="1">
    <citation type="journal article" date="2018" name="Genome Biol.">
        <title>SKESA: strategic k-mer extension for scrupulous assemblies.</title>
        <authorList>
            <person name="Souvorov A."/>
            <person name="Agarwala R."/>
            <person name="Lipman D.J."/>
        </authorList>
    </citation>
    <scope>NUCLEOTIDE SEQUENCE</scope>
    <source>
        <strain evidence="1">Salmonella enterica</strain>
    </source>
</reference>
<dbReference type="EMBL" id="DAAGOZ010000050">
    <property type="protein sequence ID" value="HAB3966771.1"/>
    <property type="molecule type" value="Genomic_DNA"/>
</dbReference>